<name>A0A2P2GSQ2_STREW</name>
<dbReference type="PANTHER" id="PTHR21337">
    <property type="entry name" value="PHOSPHO-2-DEHYDRO-3-DEOXYHEPTONATE ALDOLASE 1, 2"/>
    <property type="match status" value="1"/>
</dbReference>
<dbReference type="InterPro" id="IPR013785">
    <property type="entry name" value="Aldolase_TIM"/>
</dbReference>
<dbReference type="Gene3D" id="3.20.20.70">
    <property type="entry name" value="Aldolase class I"/>
    <property type="match status" value="1"/>
</dbReference>
<feature type="binding site" evidence="3">
    <location>
        <position position="345"/>
    </location>
    <ligand>
        <name>Mn(2+)</name>
        <dbReference type="ChEBI" id="CHEBI:29035"/>
    </ligand>
</feature>
<evidence type="ECO:0000313" key="5">
    <source>
        <dbReference type="EMBL" id="KKZ74510.1"/>
    </source>
</evidence>
<keyword evidence="3" id="KW-0104">Cadmium</keyword>
<comment type="cofactor">
    <cofactor evidence="3">
        <name>Mn(2+)</name>
        <dbReference type="ChEBI" id="CHEBI:29035"/>
    </cofactor>
    <cofactor evidence="3">
        <name>Co(2+)</name>
        <dbReference type="ChEBI" id="CHEBI:48828"/>
    </cofactor>
    <cofactor evidence="3">
        <name>Cd(2+)</name>
        <dbReference type="ChEBI" id="CHEBI:48775"/>
    </cofactor>
    <text evidence="3">Binds 1 divalent cation per subunit. The enzyme is active with manganese, cobalt or cadmium ions.</text>
</comment>
<dbReference type="UniPathway" id="UPA00053">
    <property type="reaction ID" value="UER00084"/>
</dbReference>
<reference evidence="5 6" key="1">
    <citation type="submission" date="2015-05" db="EMBL/GenBank/DDBJ databases">
        <title>Draft Genome assembly of Streptomyces showdoensis.</title>
        <authorList>
            <person name="Thapa K.K."/>
            <person name="Metsa-Ketela M."/>
        </authorList>
    </citation>
    <scope>NUCLEOTIDE SEQUENCE [LARGE SCALE GENOMIC DNA]</scope>
    <source>
        <strain evidence="5 6">ATCC 15227</strain>
    </source>
</reference>
<keyword evidence="6" id="KW-1185">Reference proteome</keyword>
<comment type="pathway">
    <text evidence="4">Metabolic intermediate biosynthesis; chorismate biosynthesis; chorismate from D-erythrose 4-phosphate and phosphoenolpyruvate: step 1/7.</text>
</comment>
<feature type="binding site" evidence="3">
    <location>
        <position position="373"/>
    </location>
    <ligand>
        <name>Mn(2+)</name>
        <dbReference type="ChEBI" id="CHEBI:29035"/>
    </ligand>
</feature>
<dbReference type="GO" id="GO:0008652">
    <property type="term" value="P:amino acid biosynthetic process"/>
    <property type="evidence" value="ECO:0007669"/>
    <property type="project" value="UniProtKB-KW"/>
</dbReference>
<keyword evidence="2 4" id="KW-0808">Transferase</keyword>
<dbReference type="EC" id="2.5.1.54" evidence="4"/>
<comment type="catalytic activity">
    <reaction evidence="4">
        <text>D-erythrose 4-phosphate + phosphoenolpyruvate + H2O = 7-phospho-2-dehydro-3-deoxy-D-arabino-heptonate + phosphate</text>
        <dbReference type="Rhea" id="RHEA:14717"/>
        <dbReference type="ChEBI" id="CHEBI:15377"/>
        <dbReference type="ChEBI" id="CHEBI:16897"/>
        <dbReference type="ChEBI" id="CHEBI:43474"/>
        <dbReference type="ChEBI" id="CHEBI:58394"/>
        <dbReference type="ChEBI" id="CHEBI:58702"/>
        <dbReference type="EC" id="2.5.1.54"/>
    </reaction>
</comment>
<feature type="binding site" evidence="3">
    <location>
        <position position="67"/>
    </location>
    <ligand>
        <name>Mn(2+)</name>
        <dbReference type="ChEBI" id="CHEBI:29035"/>
    </ligand>
</feature>
<dbReference type="GO" id="GO:0009073">
    <property type="term" value="P:aromatic amino acid family biosynthetic process"/>
    <property type="evidence" value="ECO:0007669"/>
    <property type="project" value="UniProtKB-KW"/>
</dbReference>
<dbReference type="Proteomes" id="UP000265325">
    <property type="component" value="Unassembled WGS sequence"/>
</dbReference>
<feature type="binding site" evidence="3">
    <location>
        <position position="240"/>
    </location>
    <ligand>
        <name>phosphoenolpyruvate</name>
        <dbReference type="ChEBI" id="CHEBI:58702"/>
    </ligand>
</feature>
<dbReference type="SUPFAM" id="SSF51569">
    <property type="entry name" value="Aldolase"/>
    <property type="match status" value="1"/>
</dbReference>
<keyword evidence="3" id="KW-0170">Cobalt</keyword>
<organism evidence="5 6">
    <name type="scientific">Streptomyces showdoensis</name>
    <dbReference type="NCBI Taxonomy" id="68268"/>
    <lineage>
        <taxon>Bacteria</taxon>
        <taxon>Bacillati</taxon>
        <taxon>Actinomycetota</taxon>
        <taxon>Actinomycetes</taxon>
        <taxon>Kitasatosporales</taxon>
        <taxon>Streptomycetaceae</taxon>
        <taxon>Streptomyces</taxon>
    </lineage>
</organism>
<sequence length="400" mass="43196">MDDALLDIRYDNALQQPPWEDETHVLRVRKELAALPALVDAEDVRTLRSMLARVAVGEAHVVQAGDCAEDTAESTPGHVARKAGLLNVLAGQLEMATTRPVVRIGRMAGQYGKPRSRPTERVGELELPVFRGHMVNSPEPDPESRRPDPERLLTGYQAARAVMAGLGWLDSHAGPRIGAPVWTSHEALLLDYEVPMLRRQPDGRLLLTSTHLPWIGDRTRQLDGAHVALLAEVVNPVACKVGPDMTAEELLALCERLDPGREEGRLTLIARMGAGTVAERLPSLVAAVRAAGHPVIWLTDPMHGNTVSTPTGLKSRYLETVSREADEFRDAVAAGGGVAGGLHLETTPDDVTECVLDASEVDLVPTRYTSCCDPRLNPGQALSVVSSWWKAARTAQPAAA</sequence>
<dbReference type="GO" id="GO:0003849">
    <property type="term" value="F:3-deoxy-7-phosphoheptulonate synthase activity"/>
    <property type="evidence" value="ECO:0007669"/>
    <property type="project" value="UniProtKB-EC"/>
</dbReference>
<dbReference type="OrthoDB" id="9766852at2"/>
<dbReference type="GO" id="GO:0009423">
    <property type="term" value="P:chorismate biosynthetic process"/>
    <property type="evidence" value="ECO:0007669"/>
    <property type="project" value="UniProtKB-UniPathway"/>
</dbReference>
<comment type="caution">
    <text evidence="5">The sequence shown here is derived from an EMBL/GenBank/DDBJ whole genome shotgun (WGS) entry which is preliminary data.</text>
</comment>
<feature type="binding site" evidence="3">
    <location>
        <position position="271"/>
    </location>
    <ligand>
        <name>phosphoenolpyruvate</name>
        <dbReference type="ChEBI" id="CHEBI:58702"/>
    </ligand>
</feature>
<accession>A0A2P2GSQ2</accession>
<dbReference type="EMBL" id="LAQS01000008">
    <property type="protein sequence ID" value="KKZ74510.1"/>
    <property type="molecule type" value="Genomic_DNA"/>
</dbReference>
<evidence type="ECO:0000256" key="3">
    <source>
        <dbReference type="PIRSR" id="PIRSR602480-1"/>
    </source>
</evidence>
<evidence type="ECO:0000256" key="4">
    <source>
        <dbReference type="RuleBase" id="RU363071"/>
    </source>
</evidence>
<keyword evidence="4" id="KW-0057">Aromatic amino acid biosynthesis</keyword>
<keyword evidence="3" id="KW-0464">Manganese</keyword>
<evidence type="ECO:0000256" key="2">
    <source>
        <dbReference type="ARBA" id="ARBA00022679"/>
    </source>
</evidence>
<dbReference type="Pfam" id="PF01474">
    <property type="entry name" value="DAHP_synth_2"/>
    <property type="match status" value="2"/>
</dbReference>
<proteinExistence type="inferred from homology"/>
<feature type="binding site" evidence="3">
    <location>
        <position position="106"/>
    </location>
    <ligand>
        <name>phosphoenolpyruvate</name>
        <dbReference type="ChEBI" id="CHEBI:58702"/>
    </ligand>
</feature>
<protein>
    <recommendedName>
        <fullName evidence="4">Phospho-2-dehydro-3-deoxyheptonate aldolase</fullName>
        <ecNumber evidence="4">2.5.1.54</ecNumber>
    </recommendedName>
</protein>
<dbReference type="PANTHER" id="PTHR21337:SF0">
    <property type="entry name" value="PHOSPHO-2-DEHYDRO-3-DEOXYHEPTONATE ALDOLASE"/>
    <property type="match status" value="1"/>
</dbReference>
<evidence type="ECO:0000313" key="6">
    <source>
        <dbReference type="Proteomes" id="UP000265325"/>
    </source>
</evidence>
<dbReference type="InterPro" id="IPR002480">
    <property type="entry name" value="DAHP_synth_2"/>
</dbReference>
<feature type="binding site" evidence="3">
    <location>
        <position position="303"/>
    </location>
    <ligand>
        <name>Mn(2+)</name>
        <dbReference type="ChEBI" id="CHEBI:29035"/>
    </ligand>
</feature>
<comment type="similarity">
    <text evidence="1 4">Belongs to the class-II DAHP synthase family.</text>
</comment>
<dbReference type="RefSeq" id="WP_046906718.1">
    <property type="nucleotide sequence ID" value="NZ_BAAAXG010000027.1"/>
</dbReference>
<keyword evidence="4" id="KW-0028">Amino-acid biosynthesis</keyword>
<dbReference type="AlphaFoldDB" id="A0A2P2GSQ2"/>
<gene>
    <name evidence="5" type="ORF">VO63_07050</name>
</gene>
<evidence type="ECO:0000256" key="1">
    <source>
        <dbReference type="ARBA" id="ARBA00008911"/>
    </source>
</evidence>